<dbReference type="EMBL" id="CP001674">
    <property type="protein sequence ID" value="ACT51795.1"/>
    <property type="molecule type" value="Genomic_DNA"/>
</dbReference>
<feature type="transmembrane region" description="Helical" evidence="1">
    <location>
        <begin position="75"/>
        <end position="97"/>
    </location>
</feature>
<evidence type="ECO:0000313" key="3">
    <source>
        <dbReference type="Proteomes" id="UP000002743"/>
    </source>
</evidence>
<evidence type="ECO:0000256" key="1">
    <source>
        <dbReference type="SAM" id="Phobius"/>
    </source>
</evidence>
<keyword evidence="1" id="KW-1133">Transmembrane helix</keyword>
<dbReference type="OrthoDB" id="8536915at2"/>
<sequence length="186" mass="19589">MKAQIQTSETPPVSLAVSGFFDNEQAIEQAMHGCLQRGIPRDLIEVAVSPQAAPRFFGGKTGKPRDSWFSWAGRGALAGLLLTAAVSLILVMLPGYATSRSMAVVQLLGPDIGVIAGAALGALYGMLKPVTVSPQLQRVSQRRDSALMLVHLLSVQEARIIEGVLKAHGASQVEAEPDSLTMTATA</sequence>
<evidence type="ECO:0000313" key="2">
    <source>
        <dbReference type="EMBL" id="ACT51795.1"/>
    </source>
</evidence>
<evidence type="ECO:0008006" key="4">
    <source>
        <dbReference type="Google" id="ProtNLM"/>
    </source>
</evidence>
<dbReference type="Proteomes" id="UP000002743">
    <property type="component" value="Chromosome"/>
</dbReference>
<dbReference type="KEGG" id="mei:Msip34_2558"/>
<feature type="transmembrane region" description="Helical" evidence="1">
    <location>
        <begin position="103"/>
        <end position="127"/>
    </location>
</feature>
<accession>C6XB25</accession>
<keyword evidence="1" id="KW-0472">Membrane</keyword>
<dbReference type="eggNOG" id="ENOG5030XM3">
    <property type="taxonomic scope" value="Bacteria"/>
</dbReference>
<dbReference type="STRING" id="582744.Msip34_2558"/>
<proteinExistence type="predicted"/>
<name>C6XB25_METGS</name>
<dbReference type="HOGENOM" id="CLU_1452844_0_0_4"/>
<keyword evidence="3" id="KW-1185">Reference proteome</keyword>
<dbReference type="RefSeq" id="WP_015831037.1">
    <property type="nucleotide sequence ID" value="NC_012969.1"/>
</dbReference>
<protein>
    <recommendedName>
        <fullName evidence="4">Transmembrane protein</fullName>
    </recommendedName>
</protein>
<organism evidence="2 3">
    <name type="scientific">Methylovorus glucosotrophus (strain SIP3-4)</name>
    <dbReference type="NCBI Taxonomy" id="582744"/>
    <lineage>
        <taxon>Bacteria</taxon>
        <taxon>Pseudomonadati</taxon>
        <taxon>Pseudomonadota</taxon>
        <taxon>Betaproteobacteria</taxon>
        <taxon>Nitrosomonadales</taxon>
        <taxon>Methylophilaceae</taxon>
        <taxon>Methylovorus</taxon>
    </lineage>
</organism>
<keyword evidence="1" id="KW-0812">Transmembrane</keyword>
<reference evidence="2 3" key="2">
    <citation type="journal article" date="2011" name="J. Bacteriol.">
        <title>Genomes of three methylotrophs from a single niche uncover genetic and metabolic divergence of Methylophilaceae.</title>
        <authorList>
            <person name="Lapidus A."/>
            <person name="Clum A."/>
            <person name="Labutti K."/>
            <person name="Kaluzhnaya M.G."/>
            <person name="Lim S."/>
            <person name="Beck D.A."/>
            <person name="Glavina Del Rio T."/>
            <person name="Nolan M."/>
            <person name="Mavromatis K."/>
            <person name="Huntemann M."/>
            <person name="Lucas S."/>
            <person name="Lidstrom M.E."/>
            <person name="Ivanova N."/>
            <person name="Chistoserdova L."/>
        </authorList>
    </citation>
    <scope>NUCLEOTIDE SEQUENCE [LARGE SCALE GENOMIC DNA]</scope>
    <source>
        <strain evidence="2 3">SIP3-4</strain>
    </source>
</reference>
<gene>
    <name evidence="2" type="ordered locus">Msip34_2558</name>
</gene>
<dbReference type="AlphaFoldDB" id="C6XB25"/>
<reference evidence="3" key="1">
    <citation type="submission" date="2009-07" db="EMBL/GenBank/DDBJ databases">
        <title>Complete sequence of chromosome of Methylovorus sp. SIP3-4.</title>
        <authorList>
            <person name="Lucas S."/>
            <person name="Copeland A."/>
            <person name="Lapidus A."/>
            <person name="Glavina del Rio T."/>
            <person name="Tice H."/>
            <person name="Bruce D."/>
            <person name="Goodwin L."/>
            <person name="Pitluck S."/>
            <person name="Clum A."/>
            <person name="Larimer F."/>
            <person name="Land M."/>
            <person name="Hauser L."/>
            <person name="Kyrpides N."/>
            <person name="Mikhailova N."/>
            <person name="Kayluzhnaya M."/>
            <person name="Chistoserdova L."/>
        </authorList>
    </citation>
    <scope>NUCLEOTIDE SEQUENCE [LARGE SCALE GENOMIC DNA]</scope>
    <source>
        <strain evidence="3">SIP3-4</strain>
    </source>
</reference>